<dbReference type="InterPro" id="IPR058193">
    <property type="entry name" value="VanY/YodJ_core_dom"/>
</dbReference>
<accession>A0ABT1SJZ6</accession>
<organism evidence="2 3">
    <name type="scientific">Massilicoli timonensis</name>
    <dbReference type="NCBI Taxonomy" id="2015901"/>
    <lineage>
        <taxon>Bacteria</taxon>
        <taxon>Bacillati</taxon>
        <taxon>Bacillota</taxon>
        <taxon>Erysipelotrichia</taxon>
        <taxon>Erysipelotrichales</taxon>
        <taxon>Erysipelotrichaceae</taxon>
        <taxon>Massilicoli</taxon>
    </lineage>
</organism>
<name>A0ABT1SJZ6_9FIRM</name>
<dbReference type="Gene3D" id="3.30.1380.10">
    <property type="match status" value="1"/>
</dbReference>
<dbReference type="InterPro" id="IPR009045">
    <property type="entry name" value="Zn_M74/Hedgehog-like"/>
</dbReference>
<evidence type="ECO:0000313" key="3">
    <source>
        <dbReference type="Proteomes" id="UP001524435"/>
    </source>
</evidence>
<dbReference type="Proteomes" id="UP001524435">
    <property type="component" value="Unassembled WGS sequence"/>
</dbReference>
<dbReference type="CDD" id="cd14852">
    <property type="entry name" value="LD-carboxypeptidase"/>
    <property type="match status" value="1"/>
</dbReference>
<evidence type="ECO:0000259" key="1">
    <source>
        <dbReference type="Pfam" id="PF02557"/>
    </source>
</evidence>
<dbReference type="InterPro" id="IPR052179">
    <property type="entry name" value="DD-CPase-like"/>
</dbReference>
<keyword evidence="3" id="KW-1185">Reference proteome</keyword>
<dbReference type="SUPFAM" id="SSF55166">
    <property type="entry name" value="Hedgehog/DD-peptidase"/>
    <property type="match status" value="1"/>
</dbReference>
<gene>
    <name evidence="2" type="ORF">NE663_04145</name>
</gene>
<dbReference type="RefSeq" id="WP_256197553.1">
    <property type="nucleotide sequence ID" value="NZ_CALVCM010000008.1"/>
</dbReference>
<protein>
    <submittedName>
        <fullName evidence="2">M15 family metallopeptidase</fullName>
    </submittedName>
</protein>
<sequence>MKVKRNLFLASLCVLFLVCYYIMNQTYDELARYPYATEENHDLILHYLDEKDIDFLLAQNVKPEQFLPYVECAGFQLEHTLWYDKAMQLQPADASYIVQFIETWKNEFTFHEMDTLLSAYLYADLAVYFENGDPFVEHASLMVDPSDLLSDLHAETSVYTYVPADLVALKELPHVNVNSTDKEVYVREAMVKPLEALSEAMSEASGVLNYDLIIVSGYVSYEEQKQLYQNALLQYGADQFLQYEDYPGHSEKQLGYTVRFAIAGVSDLQTVTESEQAKWLREHAYEYGFIVRYPSGKEAITQKQAQPLTLRYVGEEAAKEMRDHDWTWEEWVKRNEQ</sequence>
<dbReference type="InterPro" id="IPR003709">
    <property type="entry name" value="VanY-like_core_dom"/>
</dbReference>
<dbReference type="Pfam" id="PF02557">
    <property type="entry name" value="VanY"/>
    <property type="match status" value="1"/>
</dbReference>
<evidence type="ECO:0000313" key="2">
    <source>
        <dbReference type="EMBL" id="MCQ5121447.1"/>
    </source>
</evidence>
<proteinExistence type="predicted"/>
<dbReference type="PANTHER" id="PTHR34385">
    <property type="entry name" value="D-ALANYL-D-ALANINE CARBOXYPEPTIDASE"/>
    <property type="match status" value="1"/>
</dbReference>
<dbReference type="PANTHER" id="PTHR34385:SF1">
    <property type="entry name" value="PEPTIDOGLYCAN L-ALANYL-D-GLUTAMATE ENDOPEPTIDASE CWLK"/>
    <property type="match status" value="1"/>
</dbReference>
<feature type="domain" description="D-alanyl-D-alanine carboxypeptidase-like core" evidence="1">
    <location>
        <begin position="186"/>
        <end position="314"/>
    </location>
</feature>
<comment type="caution">
    <text evidence="2">The sequence shown here is derived from an EMBL/GenBank/DDBJ whole genome shotgun (WGS) entry which is preliminary data.</text>
</comment>
<dbReference type="EMBL" id="JANGCH010000004">
    <property type="protein sequence ID" value="MCQ5121447.1"/>
    <property type="molecule type" value="Genomic_DNA"/>
</dbReference>
<reference evidence="2 3" key="1">
    <citation type="submission" date="2022-06" db="EMBL/GenBank/DDBJ databases">
        <title>Isolation of gut microbiota from human fecal samples.</title>
        <authorList>
            <person name="Pamer E.G."/>
            <person name="Barat B."/>
            <person name="Waligurski E."/>
            <person name="Medina S."/>
            <person name="Paddock L."/>
            <person name="Mostad J."/>
        </authorList>
    </citation>
    <scope>NUCLEOTIDE SEQUENCE [LARGE SCALE GENOMIC DNA]</scope>
    <source>
        <strain evidence="2 3">DFI.6.1</strain>
    </source>
</reference>